<dbReference type="Pfam" id="PF10400">
    <property type="entry name" value="Vir_act_alpha_C"/>
    <property type="match status" value="1"/>
</dbReference>
<reference evidence="4" key="1">
    <citation type="submission" date="2016-10" db="EMBL/GenBank/DDBJ databases">
        <authorList>
            <person name="Varghese N."/>
            <person name="Submissions S."/>
        </authorList>
    </citation>
    <scope>NUCLEOTIDE SEQUENCE [LARGE SCALE GENOMIC DNA]</scope>
    <source>
        <strain evidence="4">DSM 45405</strain>
    </source>
</reference>
<evidence type="ECO:0000259" key="1">
    <source>
        <dbReference type="Pfam" id="PF03551"/>
    </source>
</evidence>
<dbReference type="PANTHER" id="PTHR43252:SF2">
    <property type="entry name" value="TRANSCRIPTION REGULATOR, PADR-LIKE FAMILY"/>
    <property type="match status" value="1"/>
</dbReference>
<dbReference type="STRING" id="370526.SAMN04489835_1879"/>
<evidence type="ECO:0000259" key="2">
    <source>
        <dbReference type="Pfam" id="PF10400"/>
    </source>
</evidence>
<organism evidence="3 4">
    <name type="scientific">Mycolicibacterium rutilum</name>
    <name type="common">Mycobacterium rutilum</name>
    <dbReference type="NCBI Taxonomy" id="370526"/>
    <lineage>
        <taxon>Bacteria</taxon>
        <taxon>Bacillati</taxon>
        <taxon>Actinomycetota</taxon>
        <taxon>Actinomycetes</taxon>
        <taxon>Mycobacteriales</taxon>
        <taxon>Mycobacteriaceae</taxon>
        <taxon>Mycolicibacterium</taxon>
    </lineage>
</organism>
<dbReference type="InterPro" id="IPR005149">
    <property type="entry name" value="Tscrpt_reg_PadR_N"/>
</dbReference>
<feature type="domain" description="Transcription regulator PadR N-terminal" evidence="1">
    <location>
        <begin position="9"/>
        <end position="78"/>
    </location>
</feature>
<dbReference type="EMBL" id="LT629971">
    <property type="protein sequence ID" value="SEH59995.1"/>
    <property type="molecule type" value="Genomic_DNA"/>
</dbReference>
<gene>
    <name evidence="3" type="ORF">SAMN04489835_1879</name>
</gene>
<sequence length="185" mass="20562">MVSLRIAALGLLAQQPGSGYDLLRYFEQSMANVWPATQSQLYSELNKLADGGLIEVSAVGPRGRKEYRITETGRAELRRWVTDPTDDPPFRSPRLLRIFLLGEVSADQAREHLAAMADHADAEVARLQTLRDEITGKDPDDGLFYGLAALDYGLRLNAMEAEWARSVIDAIGRRNFDAEKVSDPT</sequence>
<dbReference type="Proteomes" id="UP000182915">
    <property type="component" value="Chromosome I"/>
</dbReference>
<evidence type="ECO:0000313" key="3">
    <source>
        <dbReference type="EMBL" id="SEH59995.1"/>
    </source>
</evidence>
<evidence type="ECO:0000313" key="4">
    <source>
        <dbReference type="Proteomes" id="UP000182915"/>
    </source>
</evidence>
<dbReference type="Pfam" id="PF03551">
    <property type="entry name" value="PadR"/>
    <property type="match status" value="1"/>
</dbReference>
<dbReference type="InterPro" id="IPR036388">
    <property type="entry name" value="WH-like_DNA-bd_sf"/>
</dbReference>
<dbReference type="InterPro" id="IPR036390">
    <property type="entry name" value="WH_DNA-bd_sf"/>
</dbReference>
<dbReference type="GO" id="GO:0003677">
    <property type="term" value="F:DNA binding"/>
    <property type="evidence" value="ECO:0007669"/>
    <property type="project" value="UniProtKB-KW"/>
</dbReference>
<dbReference type="PANTHER" id="PTHR43252">
    <property type="entry name" value="TRANSCRIPTIONAL REGULATOR YQJI"/>
    <property type="match status" value="1"/>
</dbReference>
<keyword evidence="4" id="KW-1185">Reference proteome</keyword>
<dbReference type="InterPro" id="IPR018309">
    <property type="entry name" value="Tscrpt_reg_PadR_C"/>
</dbReference>
<protein>
    <submittedName>
        <fullName evidence="3">DNA-binding transcriptional regulator, PadR family</fullName>
    </submittedName>
</protein>
<feature type="domain" description="Transcription regulator PadR C-terminal" evidence="2">
    <location>
        <begin position="91"/>
        <end position="171"/>
    </location>
</feature>
<dbReference type="AlphaFoldDB" id="A0A1H6JHU1"/>
<keyword evidence="3" id="KW-0238">DNA-binding</keyword>
<dbReference type="SUPFAM" id="SSF46785">
    <property type="entry name" value="Winged helix' DNA-binding domain"/>
    <property type="match status" value="1"/>
</dbReference>
<accession>A0A1H6JHU1</accession>
<dbReference type="Gene3D" id="1.10.10.10">
    <property type="entry name" value="Winged helix-like DNA-binding domain superfamily/Winged helix DNA-binding domain"/>
    <property type="match status" value="1"/>
</dbReference>
<proteinExistence type="predicted"/>
<name>A0A1H6JHU1_MYCRU</name>